<evidence type="ECO:0000256" key="7">
    <source>
        <dbReference type="ARBA" id="ARBA00018660"/>
    </source>
</evidence>
<dbReference type="NCBIfam" id="TIGR01499">
    <property type="entry name" value="folC"/>
    <property type="match status" value="1"/>
</dbReference>
<dbReference type="STRING" id="574566.I0YR68"/>
<keyword evidence="15 23" id="KW-0460">Magnesium</keyword>
<dbReference type="FunFam" id="3.40.1190.10:FF:000008">
    <property type="entry name" value="Folylpolyglutamate synthase"/>
    <property type="match status" value="1"/>
</dbReference>
<evidence type="ECO:0000256" key="2">
    <source>
        <dbReference type="ARBA" id="ARBA00004305"/>
    </source>
</evidence>
<dbReference type="RefSeq" id="XP_005645431.1">
    <property type="nucleotide sequence ID" value="XM_005645374.1"/>
</dbReference>
<dbReference type="InterPro" id="IPR023600">
    <property type="entry name" value="Folylpolyglutamate_synth_euk"/>
</dbReference>
<evidence type="ECO:0000313" key="24">
    <source>
        <dbReference type="EMBL" id="EIE20887.1"/>
    </source>
</evidence>
<feature type="binding site" evidence="23">
    <location>
        <position position="186"/>
    </location>
    <ligand>
        <name>Mg(2+)</name>
        <dbReference type="ChEBI" id="CHEBI:18420"/>
        <label>1</label>
    </ligand>
</feature>
<evidence type="ECO:0000256" key="15">
    <source>
        <dbReference type="ARBA" id="ARBA00022842"/>
    </source>
</evidence>
<keyword evidence="10 21" id="KW-0436">Ligase</keyword>
<gene>
    <name evidence="24" type="ORF">COCSUDRAFT_43769</name>
</gene>
<protein>
    <recommendedName>
        <fullName evidence="7 21">Folylpolyglutamate synthase</fullName>
        <ecNumber evidence="6 21">6.3.2.17</ecNumber>
    </recommendedName>
    <alternativeName>
        <fullName evidence="19 21">Folylpoly-gamma-glutamate synthetase</fullName>
    </alternativeName>
    <alternativeName>
        <fullName evidence="18 21">Tetrahydrofolylpolyglutamate synthase</fullName>
    </alternativeName>
</protein>
<dbReference type="GO" id="GO:0005524">
    <property type="term" value="F:ATP binding"/>
    <property type="evidence" value="ECO:0007669"/>
    <property type="project" value="UniProtKB-KW"/>
</dbReference>
<dbReference type="eggNOG" id="KOG2525">
    <property type="taxonomic scope" value="Eukaryota"/>
</dbReference>
<dbReference type="InterPro" id="IPR036565">
    <property type="entry name" value="Mur-like_cat_sf"/>
</dbReference>
<evidence type="ECO:0000256" key="14">
    <source>
        <dbReference type="ARBA" id="ARBA00022840"/>
    </source>
</evidence>
<comment type="similarity">
    <text evidence="5 21">Belongs to the folylpolyglutamate synthase family.</text>
</comment>
<dbReference type="EMBL" id="AGSI01000014">
    <property type="protein sequence ID" value="EIE20887.1"/>
    <property type="molecule type" value="Genomic_DNA"/>
</dbReference>
<comment type="cofactor">
    <cofactor evidence="21">
        <name>a monovalent cation</name>
        <dbReference type="ChEBI" id="CHEBI:60242"/>
    </cofactor>
    <text evidence="21">A monovalent cation.</text>
</comment>
<dbReference type="PANTHER" id="PTHR11136:SF5">
    <property type="entry name" value="FOLYLPOLYGLUTAMATE SYNTHASE, MITOCHONDRIAL"/>
    <property type="match status" value="1"/>
</dbReference>
<dbReference type="SUPFAM" id="SSF53623">
    <property type="entry name" value="MurD-like peptide ligases, catalytic domain"/>
    <property type="match status" value="1"/>
</dbReference>
<dbReference type="Gene3D" id="3.40.1190.10">
    <property type="entry name" value="Mur-like, catalytic domain"/>
    <property type="match status" value="1"/>
</dbReference>
<dbReference type="FunFam" id="3.90.190.20:FF:000011">
    <property type="entry name" value="Folylpolyglutamate synthase"/>
    <property type="match status" value="1"/>
</dbReference>
<reference evidence="24 25" key="1">
    <citation type="journal article" date="2012" name="Genome Biol.">
        <title>The genome of the polar eukaryotic microalga coccomyxa subellipsoidea reveals traits of cold adaptation.</title>
        <authorList>
            <person name="Blanc G."/>
            <person name="Agarkova I."/>
            <person name="Grimwood J."/>
            <person name="Kuo A."/>
            <person name="Brueggeman A."/>
            <person name="Dunigan D."/>
            <person name="Gurnon J."/>
            <person name="Ladunga I."/>
            <person name="Lindquist E."/>
            <person name="Lucas S."/>
            <person name="Pangilinan J."/>
            <person name="Proschold T."/>
            <person name="Salamov A."/>
            <person name="Schmutz J."/>
            <person name="Weeks D."/>
            <person name="Yamada T."/>
            <person name="Claverie J.M."/>
            <person name="Grigoriev I."/>
            <person name="Van Etten J."/>
            <person name="Lomsadze A."/>
            <person name="Borodovsky M."/>
        </authorList>
    </citation>
    <scope>NUCLEOTIDE SEQUENCE [LARGE SCALE GENOMIC DNA]</scope>
    <source>
        <strain evidence="24 25">C-169</strain>
    </source>
</reference>
<dbReference type="InterPro" id="IPR001645">
    <property type="entry name" value="Folylpolyglutamate_synth"/>
</dbReference>
<dbReference type="PROSITE" id="PS01012">
    <property type="entry name" value="FOLYLPOLYGLU_SYNT_2"/>
    <property type="match status" value="1"/>
</dbReference>
<feature type="binding site" evidence="23">
    <location>
        <position position="89"/>
    </location>
    <ligand>
        <name>Mg(2+)</name>
        <dbReference type="ChEBI" id="CHEBI:18420"/>
        <label>1</label>
    </ligand>
</feature>
<dbReference type="Gene3D" id="3.90.190.20">
    <property type="entry name" value="Mur ligase, C-terminal domain"/>
    <property type="match status" value="1"/>
</dbReference>
<dbReference type="GO" id="GO:0006730">
    <property type="term" value="P:one-carbon metabolic process"/>
    <property type="evidence" value="ECO:0007669"/>
    <property type="project" value="UniProtKB-KW"/>
</dbReference>
<evidence type="ECO:0000256" key="10">
    <source>
        <dbReference type="ARBA" id="ARBA00022598"/>
    </source>
</evidence>
<dbReference type="GeneID" id="17038866"/>
<comment type="subcellular location">
    <subcellularLocation>
        <location evidence="3">Cytoplasm</location>
    </subcellularLocation>
    <subcellularLocation>
        <location evidence="1">Mitochondrion inner membrane</location>
    </subcellularLocation>
    <subcellularLocation>
        <location evidence="2">Mitochondrion matrix</location>
    </subcellularLocation>
</comment>
<sequence length="528" mass="56888">MATPDSDQEFQDAMNALGTLISGKARGDGKTWKDAFDYMQVYLERLDLDKRLSDLNVVHVAGTKGKGSTCAMVDSILRSCGYKTGLFTSPHLWDVRERIQLNGQPVSREVFLREFWKCYKRLEDQADEMVGKAAYFRFLTLLGLQTFLAEEVDVAILEVGLGGRLDATNVIRAPFACGITPLGYDHMAVLGHTLPEIAGEKAGILKPGCPAFTVPQPADAMAVIEAKAKSVGAPLTVVPSLEEYEGGAVLELGLAGQHQRSNAALAISLAAAWEAQRARQLGTSGAADAAAQAEAAERRAALVAGRQLPAEYREGLRACHWPGRAQLVEVPNEDVGDLSNGAVGAAKSPSRLSFYLDGAHTEESMATCATWFADAVGTPGQGPAAGSNGAAVETQRVLLFNCLQEREPQRLLRPLTEVLRERGVPMHQALFVPADSSYSSLGPRSGALDLSWQQSIQRAWEEAVRHFPSLAAFGAHGAQRSVVAPSISSALDWLRTCVRERPNVRVQVLVTGSLYLVGDVLKHLSKYL</sequence>
<evidence type="ECO:0000256" key="5">
    <source>
        <dbReference type="ARBA" id="ARBA00008276"/>
    </source>
</evidence>
<evidence type="ECO:0000256" key="3">
    <source>
        <dbReference type="ARBA" id="ARBA00004496"/>
    </source>
</evidence>
<evidence type="ECO:0000256" key="16">
    <source>
        <dbReference type="ARBA" id="ARBA00023128"/>
    </source>
</evidence>
<dbReference type="OrthoDB" id="5212574at2759"/>
<dbReference type="GO" id="GO:0004326">
    <property type="term" value="F:tetrahydrofolylpolyglutamate synthase activity"/>
    <property type="evidence" value="ECO:0007669"/>
    <property type="project" value="UniProtKB-EC"/>
</dbReference>
<evidence type="ECO:0000256" key="17">
    <source>
        <dbReference type="ARBA" id="ARBA00023136"/>
    </source>
</evidence>
<keyword evidence="17" id="KW-0472">Membrane</keyword>
<dbReference type="GO" id="GO:0046872">
    <property type="term" value="F:metal ion binding"/>
    <property type="evidence" value="ECO:0007669"/>
    <property type="project" value="UniProtKB-KW"/>
</dbReference>
<organism evidence="24 25">
    <name type="scientific">Coccomyxa subellipsoidea (strain C-169)</name>
    <name type="common">Green microalga</name>
    <dbReference type="NCBI Taxonomy" id="574566"/>
    <lineage>
        <taxon>Eukaryota</taxon>
        <taxon>Viridiplantae</taxon>
        <taxon>Chlorophyta</taxon>
        <taxon>core chlorophytes</taxon>
        <taxon>Trebouxiophyceae</taxon>
        <taxon>Trebouxiophyceae incertae sedis</taxon>
        <taxon>Coccomyxaceae</taxon>
        <taxon>Coccomyxa</taxon>
        <taxon>Coccomyxa subellipsoidea</taxon>
    </lineage>
</organism>
<evidence type="ECO:0000256" key="11">
    <source>
        <dbReference type="ARBA" id="ARBA00022723"/>
    </source>
</evidence>
<dbReference type="KEGG" id="csl:COCSUDRAFT_43769"/>
<dbReference type="Proteomes" id="UP000007264">
    <property type="component" value="Unassembled WGS sequence"/>
</dbReference>
<evidence type="ECO:0000256" key="19">
    <source>
        <dbReference type="ARBA" id="ARBA00030876"/>
    </source>
</evidence>
<evidence type="ECO:0000256" key="23">
    <source>
        <dbReference type="PIRSR" id="PIRSR038895-2"/>
    </source>
</evidence>
<dbReference type="PROSITE" id="PS01011">
    <property type="entry name" value="FOLYLPOLYGLU_SYNT_1"/>
    <property type="match status" value="1"/>
</dbReference>
<dbReference type="PIRSF" id="PIRSF038895">
    <property type="entry name" value="FPGS"/>
    <property type="match status" value="1"/>
</dbReference>
<name>I0YR68_COCSC</name>
<dbReference type="GO" id="GO:0005743">
    <property type="term" value="C:mitochondrial inner membrane"/>
    <property type="evidence" value="ECO:0007669"/>
    <property type="project" value="UniProtKB-SubCell"/>
</dbReference>
<keyword evidence="9 21" id="KW-0554">One-carbon metabolism</keyword>
<accession>I0YR68</accession>
<dbReference type="EC" id="6.3.2.17" evidence="6 21"/>
<feature type="binding site" evidence="22">
    <location>
        <position position="357"/>
    </location>
    <ligand>
        <name>ATP</name>
        <dbReference type="ChEBI" id="CHEBI:30616"/>
    </ligand>
</feature>
<evidence type="ECO:0000256" key="18">
    <source>
        <dbReference type="ARBA" id="ARBA00030592"/>
    </source>
</evidence>
<keyword evidence="16" id="KW-0496">Mitochondrion</keyword>
<keyword evidence="12 22" id="KW-0547">Nucleotide-binding</keyword>
<dbReference type="AlphaFoldDB" id="I0YR68"/>
<dbReference type="GO" id="GO:0005829">
    <property type="term" value="C:cytosol"/>
    <property type="evidence" value="ECO:0007669"/>
    <property type="project" value="TreeGrafter"/>
</dbReference>
<evidence type="ECO:0000256" key="1">
    <source>
        <dbReference type="ARBA" id="ARBA00004273"/>
    </source>
</evidence>
<keyword evidence="25" id="KW-1185">Reference proteome</keyword>
<dbReference type="PANTHER" id="PTHR11136">
    <property type="entry name" value="FOLYLPOLYGLUTAMATE SYNTHASE-RELATED"/>
    <property type="match status" value="1"/>
</dbReference>
<evidence type="ECO:0000256" key="9">
    <source>
        <dbReference type="ARBA" id="ARBA00022563"/>
    </source>
</evidence>
<dbReference type="GO" id="GO:0005759">
    <property type="term" value="C:mitochondrial matrix"/>
    <property type="evidence" value="ECO:0007669"/>
    <property type="project" value="UniProtKB-SubCell"/>
</dbReference>
<dbReference type="InterPro" id="IPR036615">
    <property type="entry name" value="Mur_ligase_C_dom_sf"/>
</dbReference>
<keyword evidence="11 23" id="KW-0479">Metal-binding</keyword>
<comment type="pathway">
    <text evidence="4 21">Cofactor biosynthesis; tetrahydrofolylpolyglutamate biosynthesis.</text>
</comment>
<comment type="function">
    <text evidence="21">Catalyzes conversion of folates to polyglutamate derivatives allowing concentration of folate compounds in the cell and the intracellular retention of these cofactors, which are important substrates for most of the folate-dependent enzymes that are involved in one-carbon transfer reactions involved in purine, pyrimidine and amino acid synthesis.</text>
</comment>
<dbReference type="UniPathway" id="UPA00850"/>
<comment type="caution">
    <text evidence="24">The sequence shown here is derived from an EMBL/GenBank/DDBJ whole genome shotgun (WGS) entry which is preliminary data.</text>
</comment>
<evidence type="ECO:0000256" key="6">
    <source>
        <dbReference type="ARBA" id="ARBA00013025"/>
    </source>
</evidence>
<evidence type="ECO:0000256" key="13">
    <source>
        <dbReference type="ARBA" id="ARBA00022792"/>
    </source>
</evidence>
<comment type="catalytic activity">
    <reaction evidence="20 21">
        <text>(6S)-5,6,7,8-tetrahydrofolyl-(gamma-L-Glu)(n) + L-glutamate + ATP = (6S)-5,6,7,8-tetrahydrofolyl-(gamma-L-Glu)(n+1) + ADP + phosphate + H(+)</text>
        <dbReference type="Rhea" id="RHEA:10580"/>
        <dbReference type="Rhea" id="RHEA-COMP:14738"/>
        <dbReference type="Rhea" id="RHEA-COMP:14740"/>
        <dbReference type="ChEBI" id="CHEBI:15378"/>
        <dbReference type="ChEBI" id="CHEBI:29985"/>
        <dbReference type="ChEBI" id="CHEBI:30616"/>
        <dbReference type="ChEBI" id="CHEBI:43474"/>
        <dbReference type="ChEBI" id="CHEBI:141005"/>
        <dbReference type="ChEBI" id="CHEBI:456216"/>
        <dbReference type="EC" id="6.3.2.17"/>
    </reaction>
</comment>
<dbReference type="SUPFAM" id="SSF53244">
    <property type="entry name" value="MurD-like peptide ligases, peptide-binding domain"/>
    <property type="match status" value="1"/>
</dbReference>
<proteinExistence type="inferred from homology"/>
<evidence type="ECO:0000256" key="20">
    <source>
        <dbReference type="ARBA" id="ARBA00047493"/>
    </source>
</evidence>
<keyword evidence="14 22" id="KW-0067">ATP-binding</keyword>
<evidence type="ECO:0000256" key="8">
    <source>
        <dbReference type="ARBA" id="ARBA00022490"/>
    </source>
</evidence>
<keyword evidence="8" id="KW-0963">Cytoplasm</keyword>
<feature type="binding site" evidence="22">
    <location>
        <position position="324"/>
    </location>
    <ligand>
        <name>ATP</name>
        <dbReference type="ChEBI" id="CHEBI:30616"/>
    </ligand>
</feature>
<dbReference type="InterPro" id="IPR018109">
    <property type="entry name" value="Folylpolyglutamate_synth_CS"/>
</dbReference>
<evidence type="ECO:0000256" key="21">
    <source>
        <dbReference type="PIRNR" id="PIRNR038895"/>
    </source>
</evidence>
<feature type="binding site" evidence="23">
    <location>
        <position position="158"/>
    </location>
    <ligand>
        <name>Mg(2+)</name>
        <dbReference type="ChEBI" id="CHEBI:18420"/>
        <label>1</label>
    </ligand>
</feature>
<evidence type="ECO:0000256" key="12">
    <source>
        <dbReference type="ARBA" id="ARBA00022741"/>
    </source>
</evidence>
<evidence type="ECO:0000313" key="25">
    <source>
        <dbReference type="Proteomes" id="UP000007264"/>
    </source>
</evidence>
<evidence type="ECO:0000256" key="22">
    <source>
        <dbReference type="PIRSR" id="PIRSR038895-1"/>
    </source>
</evidence>
<keyword evidence="13" id="KW-0999">Mitochondrion inner membrane</keyword>
<evidence type="ECO:0000256" key="4">
    <source>
        <dbReference type="ARBA" id="ARBA00005150"/>
    </source>
</evidence>